<accession>A0A0B1PD04</accession>
<dbReference type="OMA" id="WHDAAWL"/>
<protein>
    <submittedName>
        <fullName evidence="2">Uncharacterized protein</fullName>
    </submittedName>
</protein>
<dbReference type="STRING" id="52586.A0A0B1PD04"/>
<evidence type="ECO:0000313" key="2">
    <source>
        <dbReference type="EMBL" id="KHJ34549.1"/>
    </source>
</evidence>
<gene>
    <name evidence="2" type="ORF">EV44_g6523</name>
</gene>
<name>A0A0B1PD04_UNCNE</name>
<evidence type="ECO:0000313" key="3">
    <source>
        <dbReference type="Proteomes" id="UP000030854"/>
    </source>
</evidence>
<evidence type="ECO:0000256" key="1">
    <source>
        <dbReference type="SAM" id="MobiDB-lite"/>
    </source>
</evidence>
<dbReference type="OrthoDB" id="5339776at2759"/>
<reference evidence="2 3" key="1">
    <citation type="journal article" date="2014" name="BMC Genomics">
        <title>Adaptive genomic structural variation in the grape powdery mildew pathogen, Erysiphe necator.</title>
        <authorList>
            <person name="Jones L."/>
            <person name="Riaz S."/>
            <person name="Morales-Cruz A."/>
            <person name="Amrine K.C."/>
            <person name="McGuire B."/>
            <person name="Gubler W.D."/>
            <person name="Walker M.A."/>
            <person name="Cantu D."/>
        </authorList>
    </citation>
    <scope>NUCLEOTIDE SEQUENCE [LARGE SCALE GENOMIC DNA]</scope>
    <source>
        <strain evidence="3">c</strain>
    </source>
</reference>
<feature type="region of interest" description="Disordered" evidence="1">
    <location>
        <begin position="47"/>
        <end position="82"/>
    </location>
</feature>
<feature type="compositionally biased region" description="Acidic residues" evidence="1">
    <location>
        <begin position="318"/>
        <end position="330"/>
    </location>
</feature>
<keyword evidence="3" id="KW-1185">Reference proteome</keyword>
<sequence length="385" mass="43077">MDSAYNYQSPYMKRGSRSLQNLNHLSLAPLSLRMPLSDPELLSELNQPRINSHSRSVQASSTLSRTSNSPARKLSKTGFPKSKSSTYLMSMKNVHNLSMTPGDGRSYQNILKDEIGLDPLSHRDWNDSDWFMRTGAILASSARESKGQAWLFSRASSTSLVRLQDDGYQEWAQDRRPYSRRTSNRGSMFGSFDEDSSSRRTSTISSNDPASRCGSLPATRLASRAMSRSGSKVQLHSSPLVADSDSYFDYENFDCDEPYIEEPDFLGIKVSHDLEVEKQDEDTIRKLARDYSQGLGGWIERMLGWRLIADSGIGEIDSGTEEEDEGEAETDNASRTHGSRNLPIFQTLDFSTHSMKVDLPPPEDGKISVWQDAAWILSVAAKVFL</sequence>
<dbReference type="EMBL" id="JNVN01000819">
    <property type="protein sequence ID" value="KHJ34549.1"/>
    <property type="molecule type" value="Genomic_DNA"/>
</dbReference>
<dbReference type="Proteomes" id="UP000030854">
    <property type="component" value="Unassembled WGS sequence"/>
</dbReference>
<feature type="region of interest" description="Disordered" evidence="1">
    <location>
        <begin position="174"/>
        <end position="216"/>
    </location>
</feature>
<organism evidence="2 3">
    <name type="scientific">Uncinula necator</name>
    <name type="common">Grape powdery mildew</name>
    <dbReference type="NCBI Taxonomy" id="52586"/>
    <lineage>
        <taxon>Eukaryota</taxon>
        <taxon>Fungi</taxon>
        <taxon>Dikarya</taxon>
        <taxon>Ascomycota</taxon>
        <taxon>Pezizomycotina</taxon>
        <taxon>Leotiomycetes</taxon>
        <taxon>Erysiphales</taxon>
        <taxon>Erysiphaceae</taxon>
        <taxon>Erysiphe</taxon>
    </lineage>
</organism>
<dbReference type="Pfam" id="PF13136">
    <property type="entry name" value="DUF3984"/>
    <property type="match status" value="1"/>
</dbReference>
<comment type="caution">
    <text evidence="2">The sequence shown here is derived from an EMBL/GenBank/DDBJ whole genome shotgun (WGS) entry which is preliminary data.</text>
</comment>
<dbReference type="HOGENOM" id="CLU_040208_0_0_1"/>
<feature type="compositionally biased region" description="Polar residues" evidence="1">
    <location>
        <begin position="47"/>
        <end position="70"/>
    </location>
</feature>
<dbReference type="InterPro" id="IPR025040">
    <property type="entry name" value="DUF3984"/>
</dbReference>
<feature type="region of interest" description="Disordered" evidence="1">
    <location>
        <begin position="316"/>
        <end position="339"/>
    </location>
</feature>
<dbReference type="AlphaFoldDB" id="A0A0B1PD04"/>
<proteinExistence type="predicted"/>